<sequence length="165" mass="16856">METSRWHYKFPTRPQLALSVCFGDGGGNVAAHNGGNRAGAGGGRWREGIGGDDGGIGKGEALPWGEEATVGEVRGGDTGPVEEDEEVAGDLRHRGGGGAGLRRSGAQPPRPQGEDQLRVFRCRSGPADRLEDGVPMATGLPGSGVSTERARSVPQASGGGSGERV</sequence>
<name>A0A426Z1E2_ENSVE</name>
<comment type="caution">
    <text evidence="2">The sequence shown here is derived from an EMBL/GenBank/DDBJ whole genome shotgun (WGS) entry which is preliminary data.</text>
</comment>
<dbReference type="AlphaFoldDB" id="A0A426Z1E2"/>
<organism evidence="2 3">
    <name type="scientific">Ensete ventricosum</name>
    <name type="common">Abyssinian banana</name>
    <name type="synonym">Musa ensete</name>
    <dbReference type="NCBI Taxonomy" id="4639"/>
    <lineage>
        <taxon>Eukaryota</taxon>
        <taxon>Viridiplantae</taxon>
        <taxon>Streptophyta</taxon>
        <taxon>Embryophyta</taxon>
        <taxon>Tracheophyta</taxon>
        <taxon>Spermatophyta</taxon>
        <taxon>Magnoliopsida</taxon>
        <taxon>Liliopsida</taxon>
        <taxon>Zingiberales</taxon>
        <taxon>Musaceae</taxon>
        <taxon>Ensete</taxon>
    </lineage>
</organism>
<gene>
    <name evidence="2" type="ORF">B296_00036839</name>
</gene>
<dbReference type="Proteomes" id="UP000287651">
    <property type="component" value="Unassembled WGS sequence"/>
</dbReference>
<dbReference type="EMBL" id="AMZH03009001">
    <property type="protein sequence ID" value="RRT57793.1"/>
    <property type="molecule type" value="Genomic_DNA"/>
</dbReference>
<evidence type="ECO:0000256" key="1">
    <source>
        <dbReference type="SAM" id="MobiDB-lite"/>
    </source>
</evidence>
<reference evidence="2 3" key="1">
    <citation type="journal article" date="2014" name="Agronomy (Basel)">
        <title>A Draft Genome Sequence for Ensete ventricosum, the Drought-Tolerant Tree Against Hunger.</title>
        <authorList>
            <person name="Harrison J."/>
            <person name="Moore K.A."/>
            <person name="Paszkiewicz K."/>
            <person name="Jones T."/>
            <person name="Grant M."/>
            <person name="Ambacheew D."/>
            <person name="Muzemil S."/>
            <person name="Studholme D.J."/>
        </authorList>
    </citation>
    <scope>NUCLEOTIDE SEQUENCE [LARGE SCALE GENOMIC DNA]</scope>
</reference>
<accession>A0A426Z1E2</accession>
<proteinExistence type="predicted"/>
<protein>
    <submittedName>
        <fullName evidence="2">Uncharacterized protein</fullName>
    </submittedName>
</protein>
<evidence type="ECO:0000313" key="2">
    <source>
        <dbReference type="EMBL" id="RRT57793.1"/>
    </source>
</evidence>
<feature type="region of interest" description="Disordered" evidence="1">
    <location>
        <begin position="33"/>
        <end position="165"/>
    </location>
</feature>
<evidence type="ECO:0000313" key="3">
    <source>
        <dbReference type="Proteomes" id="UP000287651"/>
    </source>
</evidence>